<name>A0A0H5DRG3_9BACT</name>
<accession>A0A0H5DRG3</accession>
<dbReference type="Pfam" id="PF02566">
    <property type="entry name" value="OsmC"/>
    <property type="match status" value="1"/>
</dbReference>
<dbReference type="InterPro" id="IPR015946">
    <property type="entry name" value="KH_dom-like_a/b"/>
</dbReference>
<dbReference type="Proteomes" id="UP000220251">
    <property type="component" value="Unassembled WGS sequence"/>
</dbReference>
<dbReference type="AlphaFoldDB" id="A0A0H5DRG3"/>
<evidence type="ECO:0000313" key="2">
    <source>
        <dbReference type="Proteomes" id="UP000220251"/>
    </source>
</evidence>
<dbReference type="EMBL" id="CWGJ01000011">
    <property type="protein sequence ID" value="CRX38274.1"/>
    <property type="molecule type" value="Genomic_DNA"/>
</dbReference>
<sequence length="153" mass="16728">MPRESKYRVDLSWQGDTTKDYDRSFSLTAPLKQAIQGSTDPVFKGDAAKWNPEEFLLAAVSSCHMLSYLHLAAKAGILVTEYTDSPTGVLTLAEGKGKMTKVTLNPVVKLTDISRLEEAKELHGKAHEQCFIANSVSVPIQINPDVIVSIKAP</sequence>
<dbReference type="InterPro" id="IPR052707">
    <property type="entry name" value="OsmC_Ohr_Peroxiredoxin"/>
</dbReference>
<dbReference type="InterPro" id="IPR036102">
    <property type="entry name" value="OsmC/Ohrsf"/>
</dbReference>
<dbReference type="RefSeq" id="WP_098038118.1">
    <property type="nucleotide sequence ID" value="NZ_CWGJ01000011.1"/>
</dbReference>
<dbReference type="PANTHER" id="PTHR42830:SF2">
    <property type="entry name" value="OSMC_OHR FAMILY PROTEIN"/>
    <property type="match status" value="1"/>
</dbReference>
<gene>
    <name evidence="1" type="ORF">ELAC_0925</name>
</gene>
<dbReference type="SUPFAM" id="SSF82784">
    <property type="entry name" value="OsmC-like"/>
    <property type="match status" value="1"/>
</dbReference>
<dbReference type="PANTHER" id="PTHR42830">
    <property type="entry name" value="OSMOTICALLY INDUCIBLE FAMILY PROTEIN"/>
    <property type="match status" value="1"/>
</dbReference>
<organism evidence="1 2">
    <name type="scientific">Estrella lausannensis</name>
    <dbReference type="NCBI Taxonomy" id="483423"/>
    <lineage>
        <taxon>Bacteria</taxon>
        <taxon>Pseudomonadati</taxon>
        <taxon>Chlamydiota</taxon>
        <taxon>Chlamydiia</taxon>
        <taxon>Parachlamydiales</taxon>
        <taxon>Candidatus Criblamydiaceae</taxon>
        <taxon>Estrella</taxon>
    </lineage>
</organism>
<proteinExistence type="predicted"/>
<dbReference type="Gene3D" id="3.30.300.20">
    <property type="match status" value="1"/>
</dbReference>
<reference evidence="2" key="1">
    <citation type="submission" date="2015-06" db="EMBL/GenBank/DDBJ databases">
        <authorList>
            <person name="Bertelli C."/>
        </authorList>
    </citation>
    <scope>NUCLEOTIDE SEQUENCE [LARGE SCALE GENOMIC DNA]</scope>
    <source>
        <strain evidence="2">CRIB-30</strain>
    </source>
</reference>
<dbReference type="OrthoDB" id="9795405at2"/>
<keyword evidence="2" id="KW-1185">Reference proteome</keyword>
<dbReference type="InterPro" id="IPR003718">
    <property type="entry name" value="OsmC/Ohr_fam"/>
</dbReference>
<protein>
    <submittedName>
        <fullName evidence="1">Uncharacterized protein</fullName>
    </submittedName>
</protein>
<evidence type="ECO:0000313" key="1">
    <source>
        <dbReference type="EMBL" id="CRX38274.1"/>
    </source>
</evidence>